<reference evidence="2" key="1">
    <citation type="submission" date="2018-05" db="EMBL/GenBank/DDBJ databases">
        <authorList>
            <person name="Lanie J.A."/>
            <person name="Ng W.-L."/>
            <person name="Kazmierczak K.M."/>
            <person name="Andrzejewski T.M."/>
            <person name="Davidsen T.M."/>
            <person name="Wayne K.J."/>
            <person name="Tettelin H."/>
            <person name="Glass J.I."/>
            <person name="Rusch D."/>
            <person name="Podicherti R."/>
            <person name="Tsui H.-C.T."/>
            <person name="Winkler M.E."/>
        </authorList>
    </citation>
    <scope>NUCLEOTIDE SEQUENCE</scope>
</reference>
<dbReference type="AlphaFoldDB" id="A0A382KJW1"/>
<sequence>MDHLVRNVKIIESRLSVPNAPAQNPVTTAATNPSVDPPCTQEVSHRLAV</sequence>
<feature type="region of interest" description="Disordered" evidence="1">
    <location>
        <begin position="19"/>
        <end position="49"/>
    </location>
</feature>
<feature type="non-terminal residue" evidence="2">
    <location>
        <position position="49"/>
    </location>
</feature>
<organism evidence="2">
    <name type="scientific">marine metagenome</name>
    <dbReference type="NCBI Taxonomy" id="408172"/>
    <lineage>
        <taxon>unclassified sequences</taxon>
        <taxon>metagenomes</taxon>
        <taxon>ecological metagenomes</taxon>
    </lineage>
</organism>
<proteinExistence type="predicted"/>
<name>A0A382KJW1_9ZZZZ</name>
<accession>A0A382KJW1</accession>
<gene>
    <name evidence="2" type="ORF">METZ01_LOCUS276121</name>
</gene>
<evidence type="ECO:0000313" key="2">
    <source>
        <dbReference type="EMBL" id="SVC23267.1"/>
    </source>
</evidence>
<evidence type="ECO:0000256" key="1">
    <source>
        <dbReference type="SAM" id="MobiDB-lite"/>
    </source>
</evidence>
<protein>
    <submittedName>
        <fullName evidence="2">Uncharacterized protein</fullName>
    </submittedName>
</protein>
<feature type="compositionally biased region" description="Polar residues" evidence="1">
    <location>
        <begin position="21"/>
        <end position="34"/>
    </location>
</feature>
<dbReference type="EMBL" id="UINC01080382">
    <property type="protein sequence ID" value="SVC23267.1"/>
    <property type="molecule type" value="Genomic_DNA"/>
</dbReference>